<sequence length="83" mass="9897">MSMTKWKNDEIIFYEELLQTKLGSYGDKERGDIVFLMAIRVIIIFLLHRKIKKNLPLLFLMGPSRSRECHLGYVMHQSHFRDV</sequence>
<protein>
    <submittedName>
        <fullName evidence="2">Uncharacterized protein</fullName>
    </submittedName>
</protein>
<evidence type="ECO:0000313" key="3">
    <source>
        <dbReference type="Proteomes" id="UP000004994"/>
    </source>
</evidence>
<name>A0A3Q7HMB4_SOLLC</name>
<dbReference type="AlphaFoldDB" id="A0A3Q7HMB4"/>
<evidence type="ECO:0000256" key="1">
    <source>
        <dbReference type="SAM" id="Phobius"/>
    </source>
</evidence>
<keyword evidence="1" id="KW-1133">Transmembrane helix</keyword>
<accession>A0A3Q7HMB4</accession>
<organism evidence="2">
    <name type="scientific">Solanum lycopersicum</name>
    <name type="common">Tomato</name>
    <name type="synonym">Lycopersicon esculentum</name>
    <dbReference type="NCBI Taxonomy" id="4081"/>
    <lineage>
        <taxon>Eukaryota</taxon>
        <taxon>Viridiplantae</taxon>
        <taxon>Streptophyta</taxon>
        <taxon>Embryophyta</taxon>
        <taxon>Tracheophyta</taxon>
        <taxon>Spermatophyta</taxon>
        <taxon>Magnoliopsida</taxon>
        <taxon>eudicotyledons</taxon>
        <taxon>Gunneridae</taxon>
        <taxon>Pentapetalae</taxon>
        <taxon>asterids</taxon>
        <taxon>lamiids</taxon>
        <taxon>Solanales</taxon>
        <taxon>Solanaceae</taxon>
        <taxon>Solanoideae</taxon>
        <taxon>Solaneae</taxon>
        <taxon>Solanum</taxon>
        <taxon>Solanum subgen. Lycopersicon</taxon>
    </lineage>
</organism>
<dbReference type="Proteomes" id="UP000004994">
    <property type="component" value="Chromosome 8"/>
</dbReference>
<reference evidence="2" key="2">
    <citation type="submission" date="2019-01" db="UniProtKB">
        <authorList>
            <consortium name="EnsemblPlants"/>
        </authorList>
    </citation>
    <scope>IDENTIFICATION</scope>
    <source>
        <strain evidence="2">cv. Heinz 1706</strain>
    </source>
</reference>
<proteinExistence type="predicted"/>
<keyword evidence="1" id="KW-0812">Transmembrane</keyword>
<evidence type="ECO:0000313" key="2">
    <source>
        <dbReference type="EnsemblPlants" id="Solyc08g016565.1.1"/>
    </source>
</evidence>
<dbReference type="InParanoid" id="A0A3Q7HMB4"/>
<reference evidence="2" key="1">
    <citation type="journal article" date="2012" name="Nature">
        <title>The tomato genome sequence provides insights into fleshy fruit evolution.</title>
        <authorList>
            <consortium name="Tomato Genome Consortium"/>
        </authorList>
    </citation>
    <scope>NUCLEOTIDE SEQUENCE [LARGE SCALE GENOMIC DNA]</scope>
    <source>
        <strain evidence="2">cv. Heinz 1706</strain>
    </source>
</reference>
<keyword evidence="1" id="KW-0472">Membrane</keyword>
<keyword evidence="3" id="KW-1185">Reference proteome</keyword>
<dbReference type="Gramene" id="Solyc08g016565.1.1">
    <property type="protein sequence ID" value="Solyc08g016565.1.1"/>
    <property type="gene ID" value="Solyc08g016565.1"/>
</dbReference>
<feature type="transmembrane region" description="Helical" evidence="1">
    <location>
        <begin position="33"/>
        <end position="51"/>
    </location>
</feature>
<dbReference type="EnsemblPlants" id="Solyc08g016565.1.1">
    <property type="protein sequence ID" value="Solyc08g016565.1.1"/>
    <property type="gene ID" value="Solyc08g016565.1"/>
</dbReference>